<protein>
    <submittedName>
        <fullName evidence="3">Uncharacterized protein</fullName>
    </submittedName>
</protein>
<sequence>LSFVSLFLSLSCPPFLSRFAVSRSSSSSSPSIPRGNASQHCSLLSSLPLQASPLPPTFSSAASPATKCNGENKIEPVPIETNPKEEVGEVQMEIISSSLILILVFIHVFWSLWSLFLFCGGEPPFPLSSPSKNSSSLLFPLVCFVVFVLLWKSF</sequence>
<feature type="transmembrane region" description="Helical" evidence="2">
    <location>
        <begin position="133"/>
        <end position="151"/>
    </location>
</feature>
<keyword evidence="2" id="KW-0812">Transmembrane</keyword>
<name>A0A426ZJH0_ENSVE</name>
<feature type="region of interest" description="Disordered" evidence="1">
    <location>
        <begin position="54"/>
        <end position="78"/>
    </location>
</feature>
<dbReference type="EMBL" id="AMZH03006316">
    <property type="protein sequence ID" value="RRT64128.1"/>
    <property type="molecule type" value="Genomic_DNA"/>
</dbReference>
<dbReference type="Proteomes" id="UP000287651">
    <property type="component" value="Unassembled WGS sequence"/>
</dbReference>
<evidence type="ECO:0000313" key="4">
    <source>
        <dbReference type="Proteomes" id="UP000287651"/>
    </source>
</evidence>
<comment type="caution">
    <text evidence="3">The sequence shown here is derived from an EMBL/GenBank/DDBJ whole genome shotgun (WGS) entry which is preliminary data.</text>
</comment>
<keyword evidence="2" id="KW-1133">Transmembrane helix</keyword>
<keyword evidence="2" id="KW-0472">Membrane</keyword>
<accession>A0A426ZJH0</accession>
<feature type="non-terminal residue" evidence="3">
    <location>
        <position position="1"/>
    </location>
</feature>
<evidence type="ECO:0000256" key="2">
    <source>
        <dbReference type="SAM" id="Phobius"/>
    </source>
</evidence>
<reference evidence="3 4" key="1">
    <citation type="journal article" date="2014" name="Agronomy (Basel)">
        <title>A Draft Genome Sequence for Ensete ventricosum, the Drought-Tolerant Tree Against Hunger.</title>
        <authorList>
            <person name="Harrison J."/>
            <person name="Moore K.A."/>
            <person name="Paszkiewicz K."/>
            <person name="Jones T."/>
            <person name="Grant M."/>
            <person name="Ambacheew D."/>
            <person name="Muzemil S."/>
            <person name="Studholme D.J."/>
        </authorList>
    </citation>
    <scope>NUCLEOTIDE SEQUENCE [LARGE SCALE GENOMIC DNA]</scope>
</reference>
<proteinExistence type="predicted"/>
<gene>
    <name evidence="3" type="ORF">B296_00018911</name>
</gene>
<evidence type="ECO:0000313" key="3">
    <source>
        <dbReference type="EMBL" id="RRT64128.1"/>
    </source>
</evidence>
<evidence type="ECO:0000256" key="1">
    <source>
        <dbReference type="SAM" id="MobiDB-lite"/>
    </source>
</evidence>
<feature type="transmembrane region" description="Helical" evidence="2">
    <location>
        <begin position="94"/>
        <end position="113"/>
    </location>
</feature>
<organism evidence="3 4">
    <name type="scientific">Ensete ventricosum</name>
    <name type="common">Abyssinian banana</name>
    <name type="synonym">Musa ensete</name>
    <dbReference type="NCBI Taxonomy" id="4639"/>
    <lineage>
        <taxon>Eukaryota</taxon>
        <taxon>Viridiplantae</taxon>
        <taxon>Streptophyta</taxon>
        <taxon>Embryophyta</taxon>
        <taxon>Tracheophyta</taxon>
        <taxon>Spermatophyta</taxon>
        <taxon>Magnoliopsida</taxon>
        <taxon>Liliopsida</taxon>
        <taxon>Zingiberales</taxon>
        <taxon>Musaceae</taxon>
        <taxon>Ensete</taxon>
    </lineage>
</organism>
<dbReference type="AlphaFoldDB" id="A0A426ZJH0"/>